<feature type="domain" description="GAF" evidence="1">
    <location>
        <begin position="37"/>
        <end position="183"/>
    </location>
</feature>
<dbReference type="Pfam" id="PF01590">
    <property type="entry name" value="GAF"/>
    <property type="match status" value="1"/>
</dbReference>
<dbReference type="AlphaFoldDB" id="A0A5K7YA31"/>
<gene>
    <name evidence="2" type="ORF">DSCA_01820</name>
</gene>
<dbReference type="Gene3D" id="3.30.450.40">
    <property type="match status" value="1"/>
</dbReference>
<name>A0A5K7YA31_9BACT</name>
<keyword evidence="3" id="KW-1185">Reference proteome</keyword>
<reference evidence="2 3" key="1">
    <citation type="submission" date="2019-11" db="EMBL/GenBank/DDBJ databases">
        <title>Comparative genomics of hydrocarbon-degrading Desulfosarcina strains.</title>
        <authorList>
            <person name="Watanabe M."/>
            <person name="Kojima H."/>
            <person name="Fukui M."/>
        </authorList>
    </citation>
    <scope>NUCLEOTIDE SEQUENCE [LARGE SCALE GENOMIC DNA]</scope>
    <source>
        <strain evidence="2 3">PL12</strain>
    </source>
</reference>
<dbReference type="Proteomes" id="UP000427906">
    <property type="component" value="Chromosome"/>
</dbReference>
<proteinExistence type="predicted"/>
<dbReference type="SMART" id="SM00065">
    <property type="entry name" value="GAF"/>
    <property type="match status" value="1"/>
</dbReference>
<sequence length="207" mass="23843">MVCTNDNRYGERKMEEKMTRSYRLAEKFSQLFDLESKIDTVLSASLYYLNQFMDSERSSIFIFQPWNQKLTIFSSLDLEKHEVSIPKSCGVAGRVFVDRQPAVVNHAYADNRFYREVDEMTGFKTRNLVCTPLLDPRDHCLGTLQSLNKNGGDFSADDLELLNLAARMMAVAINNSRQYNELVVTNEARRKLLRKLTESSSNIFDKA</sequence>
<protein>
    <recommendedName>
        <fullName evidence="1">GAF domain-containing protein</fullName>
    </recommendedName>
</protein>
<dbReference type="EMBL" id="AP021874">
    <property type="protein sequence ID" value="BBO66252.1"/>
    <property type="molecule type" value="Genomic_DNA"/>
</dbReference>
<dbReference type="InterPro" id="IPR029016">
    <property type="entry name" value="GAF-like_dom_sf"/>
</dbReference>
<evidence type="ECO:0000313" key="2">
    <source>
        <dbReference type="EMBL" id="BBO66252.1"/>
    </source>
</evidence>
<evidence type="ECO:0000259" key="1">
    <source>
        <dbReference type="SMART" id="SM00065"/>
    </source>
</evidence>
<dbReference type="InterPro" id="IPR003018">
    <property type="entry name" value="GAF"/>
</dbReference>
<organism evidence="2 3">
    <name type="scientific">Desulfosarcina alkanivorans</name>
    <dbReference type="NCBI Taxonomy" id="571177"/>
    <lineage>
        <taxon>Bacteria</taxon>
        <taxon>Pseudomonadati</taxon>
        <taxon>Thermodesulfobacteriota</taxon>
        <taxon>Desulfobacteria</taxon>
        <taxon>Desulfobacterales</taxon>
        <taxon>Desulfosarcinaceae</taxon>
        <taxon>Desulfosarcina</taxon>
    </lineage>
</organism>
<dbReference type="KEGG" id="dalk:DSCA_01820"/>
<dbReference type="SUPFAM" id="SSF55781">
    <property type="entry name" value="GAF domain-like"/>
    <property type="match status" value="1"/>
</dbReference>
<accession>A0A5K7YA31</accession>
<evidence type="ECO:0000313" key="3">
    <source>
        <dbReference type="Proteomes" id="UP000427906"/>
    </source>
</evidence>